<dbReference type="AlphaFoldDB" id="A0AAE1BLA1"/>
<organism evidence="1 2">
    <name type="scientific">Petrolisthes cinctipes</name>
    <name type="common">Flat porcelain crab</name>
    <dbReference type="NCBI Taxonomy" id="88211"/>
    <lineage>
        <taxon>Eukaryota</taxon>
        <taxon>Metazoa</taxon>
        <taxon>Ecdysozoa</taxon>
        <taxon>Arthropoda</taxon>
        <taxon>Crustacea</taxon>
        <taxon>Multicrustacea</taxon>
        <taxon>Malacostraca</taxon>
        <taxon>Eumalacostraca</taxon>
        <taxon>Eucarida</taxon>
        <taxon>Decapoda</taxon>
        <taxon>Pleocyemata</taxon>
        <taxon>Anomura</taxon>
        <taxon>Galatheoidea</taxon>
        <taxon>Porcellanidae</taxon>
        <taxon>Petrolisthes</taxon>
    </lineage>
</organism>
<dbReference type="EMBL" id="JAWQEG010007298">
    <property type="protein sequence ID" value="KAK3852680.1"/>
    <property type="molecule type" value="Genomic_DNA"/>
</dbReference>
<accession>A0AAE1BLA1</accession>
<name>A0AAE1BLA1_PETCI</name>
<comment type="caution">
    <text evidence="1">The sequence shown here is derived from an EMBL/GenBank/DDBJ whole genome shotgun (WGS) entry which is preliminary data.</text>
</comment>
<reference evidence="1" key="1">
    <citation type="submission" date="2023-10" db="EMBL/GenBank/DDBJ databases">
        <title>Genome assemblies of two species of porcelain crab, Petrolisthes cinctipes and Petrolisthes manimaculis (Anomura: Porcellanidae).</title>
        <authorList>
            <person name="Angst P."/>
        </authorList>
    </citation>
    <scope>NUCLEOTIDE SEQUENCE</scope>
    <source>
        <strain evidence="1">PB745_01</strain>
        <tissue evidence="1">Gill</tissue>
    </source>
</reference>
<sequence>MNVGGGEGLWEVVKVGGGWGDGGEWLWDVGDGGEGLRGGVGGGCKDDGSGRCERRVPFNSSLHFPQSPATLPFTFLSPLQPFPSLPSVPFNPSLHFPQSPSTLPFTSFSPLQPFPSLPSVPFNPSLHFPQSPSDLKGEKKLYPLFLLETAMGTLRGREWRLQSGEVR</sequence>
<evidence type="ECO:0000313" key="2">
    <source>
        <dbReference type="Proteomes" id="UP001286313"/>
    </source>
</evidence>
<keyword evidence="2" id="KW-1185">Reference proteome</keyword>
<protein>
    <submittedName>
        <fullName evidence="1">Uncharacterized protein</fullName>
    </submittedName>
</protein>
<gene>
    <name evidence="1" type="ORF">Pcinc_040739</name>
</gene>
<proteinExistence type="predicted"/>
<evidence type="ECO:0000313" key="1">
    <source>
        <dbReference type="EMBL" id="KAK3852680.1"/>
    </source>
</evidence>
<dbReference type="Proteomes" id="UP001286313">
    <property type="component" value="Unassembled WGS sequence"/>
</dbReference>